<dbReference type="GO" id="GO:0016757">
    <property type="term" value="F:glycosyltransferase activity"/>
    <property type="evidence" value="ECO:0007669"/>
    <property type="project" value="UniProtKB-KW"/>
</dbReference>
<dbReference type="OrthoDB" id="5244859at2"/>
<sequence length="201" mass="20946">MELLLPRRCAGCGAPGEAFCARCRCAWSAPPQRVTPPLDPLIPVWSLGPYGGARRRTIVALKERGNRAVYGHVGVALAAGIEALRARGELPEEAVALPAPTRPRSARLRGGDHVTACCRAGGVPVAAASLRFGRGVRDSAGLGRDRRRGNALGRVEIRGVVPPVVVLVDDVVTTGATLHAAAARLLVEGVRVAGAVVWSHA</sequence>
<keyword evidence="1" id="KW-0808">Transferase</keyword>
<evidence type="ECO:0000313" key="1">
    <source>
        <dbReference type="EMBL" id="PKF68097.1"/>
    </source>
</evidence>
<dbReference type="InterPro" id="IPR051910">
    <property type="entry name" value="ComF/GntX_DNA_util-trans"/>
</dbReference>
<gene>
    <name evidence="1" type="ORF">CXB45_08730</name>
</gene>
<organism evidence="1 2">
    <name type="scientific">Corynebacterium mastitidis</name>
    <dbReference type="NCBI Taxonomy" id="161890"/>
    <lineage>
        <taxon>Bacteria</taxon>
        <taxon>Bacillati</taxon>
        <taxon>Actinomycetota</taxon>
        <taxon>Actinomycetes</taxon>
        <taxon>Mycobacteriales</taxon>
        <taxon>Corynebacteriaceae</taxon>
        <taxon>Corynebacterium</taxon>
    </lineage>
</organism>
<accession>A0A2N0X5X8</accession>
<protein>
    <submittedName>
        <fullName evidence="1">Phosphoribosyltransferase</fullName>
    </submittedName>
</protein>
<evidence type="ECO:0000313" key="2">
    <source>
        <dbReference type="Proteomes" id="UP000233249"/>
    </source>
</evidence>
<dbReference type="STRING" id="1121365.GCA_000375365_01247"/>
<dbReference type="AlphaFoldDB" id="A0A2N0X5X8"/>
<dbReference type="SUPFAM" id="SSF53271">
    <property type="entry name" value="PRTase-like"/>
    <property type="match status" value="1"/>
</dbReference>
<dbReference type="RefSeq" id="WP_101174082.1">
    <property type="nucleotide sequence ID" value="NZ_JAKRKB010000003.1"/>
</dbReference>
<proteinExistence type="predicted"/>
<name>A0A2N0X5X8_9CORY</name>
<dbReference type="InterPro" id="IPR029057">
    <property type="entry name" value="PRTase-like"/>
</dbReference>
<dbReference type="PANTHER" id="PTHR47505">
    <property type="entry name" value="DNA UTILIZATION PROTEIN YHGH"/>
    <property type="match status" value="1"/>
</dbReference>
<dbReference type="EMBL" id="PJAF01000027">
    <property type="protein sequence ID" value="PKF68097.1"/>
    <property type="molecule type" value="Genomic_DNA"/>
</dbReference>
<keyword evidence="1" id="KW-0328">Glycosyltransferase</keyword>
<dbReference type="Proteomes" id="UP000233249">
    <property type="component" value="Unassembled WGS sequence"/>
</dbReference>
<dbReference type="PANTHER" id="PTHR47505:SF1">
    <property type="entry name" value="DNA UTILIZATION PROTEIN YHGH"/>
    <property type="match status" value="1"/>
</dbReference>
<comment type="caution">
    <text evidence="1">The sequence shown here is derived from an EMBL/GenBank/DDBJ whole genome shotgun (WGS) entry which is preliminary data.</text>
</comment>
<reference evidence="1 2" key="1">
    <citation type="submission" date="2017-12" db="EMBL/GenBank/DDBJ databases">
        <title>Corynebacterium mastitidis 16-1433 Genome.</title>
        <authorList>
            <person name="Gulvik C.A."/>
        </authorList>
    </citation>
    <scope>NUCLEOTIDE SEQUENCE [LARGE SCALE GENOMIC DNA]</scope>
    <source>
        <strain evidence="1 2">16-1433</strain>
    </source>
</reference>
<dbReference type="Gene3D" id="3.40.50.2020">
    <property type="match status" value="1"/>
</dbReference>